<dbReference type="InterPro" id="IPR056302">
    <property type="entry name" value="CHD1-2/Hrp3_HTH"/>
</dbReference>
<keyword evidence="4" id="KW-1185">Reference proteome</keyword>
<protein>
    <recommendedName>
        <fullName evidence="2">ATP-dependent helicase CHD1-2/hrp3 HTH domain-containing protein</fullName>
    </recommendedName>
</protein>
<feature type="compositionally biased region" description="Polar residues" evidence="1">
    <location>
        <begin position="67"/>
        <end position="76"/>
    </location>
</feature>
<feature type="region of interest" description="Disordered" evidence="1">
    <location>
        <begin position="310"/>
        <end position="332"/>
    </location>
</feature>
<dbReference type="Proteomes" id="UP000886520">
    <property type="component" value="Chromosome 13"/>
</dbReference>
<dbReference type="EMBL" id="JABFUD020000013">
    <property type="protein sequence ID" value="KAI5071690.1"/>
    <property type="molecule type" value="Genomic_DNA"/>
</dbReference>
<evidence type="ECO:0000259" key="2">
    <source>
        <dbReference type="Pfam" id="PF23588"/>
    </source>
</evidence>
<organism evidence="3 4">
    <name type="scientific">Adiantum capillus-veneris</name>
    <name type="common">Maidenhair fern</name>
    <dbReference type="NCBI Taxonomy" id="13818"/>
    <lineage>
        <taxon>Eukaryota</taxon>
        <taxon>Viridiplantae</taxon>
        <taxon>Streptophyta</taxon>
        <taxon>Embryophyta</taxon>
        <taxon>Tracheophyta</taxon>
        <taxon>Polypodiopsida</taxon>
        <taxon>Polypodiidae</taxon>
        <taxon>Polypodiales</taxon>
        <taxon>Pteridineae</taxon>
        <taxon>Pteridaceae</taxon>
        <taxon>Vittarioideae</taxon>
        <taxon>Adiantum</taxon>
    </lineage>
</organism>
<dbReference type="Gene3D" id="1.10.10.60">
    <property type="entry name" value="Homeodomain-like"/>
    <property type="match status" value="1"/>
</dbReference>
<dbReference type="AlphaFoldDB" id="A0A9D4UPR5"/>
<proteinExistence type="predicted"/>
<feature type="compositionally biased region" description="Low complexity" evidence="1">
    <location>
        <begin position="81"/>
        <end position="97"/>
    </location>
</feature>
<feature type="compositionally biased region" description="Basic and acidic residues" evidence="1">
    <location>
        <begin position="310"/>
        <end position="327"/>
    </location>
</feature>
<evidence type="ECO:0000313" key="3">
    <source>
        <dbReference type="EMBL" id="KAI5071690.1"/>
    </source>
</evidence>
<sequence length="433" mass="49029">TTAQQRRIMIKELQLKTQQECLALCRSLLPLQRQWRQELAEPIPGLVSFNHLKEEERVNQKDIPSLRSETQLQRSASKAPASAATNLNSAATTATESSLRRTSKAPLRRRLPWRGNEREAIRRGILMFGVGRSEKVRGVIRSSVKHLQHGLGDIADCCWEFVHACSAYADVRDRAFVENLLYKAKGLGIELGSEVSERVGQWEKMEKSGAVWLKRIRLLDSLAHVIKLCANPRAQETVYSAIDSLGDATVPCDWWTREADLALLAGVYRHGFGNYEALRMDDEFVEAFKPAWESREMGLISNNHEHHTSKSFFEHNSEAEPSAREYSGEPSWPDSNVLTRRLKRLVEHLGRINEQHLPHSNRQACRCLAQQRTLTAGHFTEADVDVSQVIKELVECLLICITTRAWEIAHVVIWASAVLMEIGSDPQMCSSFT</sequence>
<dbReference type="Pfam" id="PF23588">
    <property type="entry name" value="HTH_CHD1_Hrp3"/>
    <property type="match status" value="1"/>
</dbReference>
<reference evidence="3" key="1">
    <citation type="submission" date="2021-01" db="EMBL/GenBank/DDBJ databases">
        <title>Adiantum capillus-veneris genome.</title>
        <authorList>
            <person name="Fang Y."/>
            <person name="Liao Q."/>
        </authorList>
    </citation>
    <scope>NUCLEOTIDE SEQUENCE</scope>
    <source>
        <strain evidence="3">H3</strain>
        <tissue evidence="3">Leaf</tissue>
    </source>
</reference>
<name>A0A9D4UPR5_ADICA</name>
<feature type="non-terminal residue" evidence="3">
    <location>
        <position position="433"/>
    </location>
</feature>
<gene>
    <name evidence="3" type="ORF">GOP47_0013941</name>
</gene>
<dbReference type="OrthoDB" id="1914786at2759"/>
<evidence type="ECO:0000313" key="4">
    <source>
        <dbReference type="Proteomes" id="UP000886520"/>
    </source>
</evidence>
<feature type="domain" description="ATP-dependent helicase CHD1-2/hrp3 HTH" evidence="2">
    <location>
        <begin position="252"/>
        <end position="284"/>
    </location>
</feature>
<comment type="caution">
    <text evidence="3">The sequence shown here is derived from an EMBL/GenBank/DDBJ whole genome shotgun (WGS) entry which is preliminary data.</text>
</comment>
<accession>A0A9D4UPR5</accession>
<evidence type="ECO:0000256" key="1">
    <source>
        <dbReference type="SAM" id="MobiDB-lite"/>
    </source>
</evidence>
<feature type="region of interest" description="Disordered" evidence="1">
    <location>
        <begin position="58"/>
        <end position="105"/>
    </location>
</feature>